<dbReference type="InterPro" id="IPR027417">
    <property type="entry name" value="P-loop_NTPase"/>
</dbReference>
<keyword evidence="4" id="KW-1133">Transmembrane helix</keyword>
<dbReference type="AlphaFoldDB" id="A0A1G5IBZ9"/>
<keyword evidence="2 8" id="KW-0808">Transferase</keyword>
<keyword evidence="5" id="KW-0333">Golgi apparatus</keyword>
<comment type="subcellular location">
    <subcellularLocation>
        <location evidence="1">Golgi apparatus membrane</location>
        <topology evidence="1">Single-pass type II membrane protein</topology>
    </subcellularLocation>
</comment>
<dbReference type="GO" id="GO:0016051">
    <property type="term" value="P:carbohydrate biosynthetic process"/>
    <property type="evidence" value="ECO:0007669"/>
    <property type="project" value="InterPro"/>
</dbReference>
<evidence type="ECO:0000313" key="8">
    <source>
        <dbReference type="EMBL" id="SCY73622.1"/>
    </source>
</evidence>
<evidence type="ECO:0000256" key="1">
    <source>
        <dbReference type="ARBA" id="ARBA00004323"/>
    </source>
</evidence>
<keyword evidence="7" id="KW-0325">Glycoprotein</keyword>
<organism evidence="8 9">
    <name type="scientific">Desulfoluna spongiiphila</name>
    <dbReference type="NCBI Taxonomy" id="419481"/>
    <lineage>
        <taxon>Bacteria</taxon>
        <taxon>Pseudomonadati</taxon>
        <taxon>Thermodesulfobacteriota</taxon>
        <taxon>Desulfobacteria</taxon>
        <taxon>Desulfobacterales</taxon>
        <taxon>Desulfolunaceae</taxon>
        <taxon>Desulfoluna</taxon>
    </lineage>
</organism>
<dbReference type="Pfam" id="PF03567">
    <property type="entry name" value="Sulfotransfer_2"/>
    <property type="match status" value="1"/>
</dbReference>
<evidence type="ECO:0000256" key="5">
    <source>
        <dbReference type="ARBA" id="ARBA00023034"/>
    </source>
</evidence>
<dbReference type="STRING" id="419481.SAMN05216233_1195"/>
<name>A0A1G5IBZ9_9BACT</name>
<dbReference type="GO" id="GO:0016020">
    <property type="term" value="C:membrane"/>
    <property type="evidence" value="ECO:0007669"/>
    <property type="project" value="InterPro"/>
</dbReference>
<dbReference type="Proteomes" id="UP000198870">
    <property type="component" value="Unassembled WGS sequence"/>
</dbReference>
<protein>
    <submittedName>
        <fullName evidence="8">Sulfotransferase family protein</fullName>
    </submittedName>
</protein>
<dbReference type="EMBL" id="FMUX01000019">
    <property type="protein sequence ID" value="SCY73622.1"/>
    <property type="molecule type" value="Genomic_DNA"/>
</dbReference>
<sequence length="231" mass="27742">MIKNMKDILRKHYWSLPDSFTGYIQEKRDNRRASRYVFRPYFDSTKSIYIHIPKVAGKSISNALYGDDPMHHKLHEFREIDANKYNLYFKFGFVRNPWGRLYSAYNYLVNKNNYYPYGKYWWLNEYDSFDRFVIKGLTKELVENDMFFASQVSYLKNLSGEIDVDFIGKFESINDDYIYIAKKLGITKDLEKIGASAKNIDYYSEYSNDMIKKVREIYIDDVNEFNYDFLS</sequence>
<dbReference type="InterPro" id="IPR005331">
    <property type="entry name" value="Sulfotransferase"/>
</dbReference>
<evidence type="ECO:0000256" key="2">
    <source>
        <dbReference type="ARBA" id="ARBA00022679"/>
    </source>
</evidence>
<proteinExistence type="predicted"/>
<evidence type="ECO:0000256" key="4">
    <source>
        <dbReference type="ARBA" id="ARBA00022989"/>
    </source>
</evidence>
<keyword evidence="9" id="KW-1185">Reference proteome</keyword>
<dbReference type="GO" id="GO:0008146">
    <property type="term" value="F:sulfotransferase activity"/>
    <property type="evidence" value="ECO:0007669"/>
    <property type="project" value="InterPro"/>
</dbReference>
<keyword evidence="6" id="KW-0472">Membrane</keyword>
<dbReference type="PANTHER" id="PTHR12137">
    <property type="entry name" value="CARBOHYDRATE SULFOTRANSFERASE"/>
    <property type="match status" value="1"/>
</dbReference>
<gene>
    <name evidence="8" type="ORF">SAMN05216233_1195</name>
</gene>
<evidence type="ECO:0000313" key="9">
    <source>
        <dbReference type="Proteomes" id="UP000198870"/>
    </source>
</evidence>
<dbReference type="OrthoDB" id="288532at2"/>
<dbReference type="InterPro" id="IPR018011">
    <property type="entry name" value="Carb_sulfotrans_8-10"/>
</dbReference>
<evidence type="ECO:0000256" key="6">
    <source>
        <dbReference type="ARBA" id="ARBA00023136"/>
    </source>
</evidence>
<evidence type="ECO:0000256" key="3">
    <source>
        <dbReference type="ARBA" id="ARBA00022692"/>
    </source>
</evidence>
<dbReference type="RefSeq" id="WP_092213623.1">
    <property type="nucleotide sequence ID" value="NZ_FMUX01000019.1"/>
</dbReference>
<evidence type="ECO:0000256" key="7">
    <source>
        <dbReference type="ARBA" id="ARBA00023180"/>
    </source>
</evidence>
<keyword evidence="3" id="KW-0812">Transmembrane</keyword>
<accession>A0A1G5IBZ9</accession>
<dbReference type="PANTHER" id="PTHR12137:SF54">
    <property type="entry name" value="CARBOHYDRATE SULFOTRANSFERASE"/>
    <property type="match status" value="1"/>
</dbReference>
<dbReference type="Gene3D" id="3.40.50.300">
    <property type="entry name" value="P-loop containing nucleotide triphosphate hydrolases"/>
    <property type="match status" value="1"/>
</dbReference>
<reference evidence="8 9" key="1">
    <citation type="submission" date="2016-10" db="EMBL/GenBank/DDBJ databases">
        <authorList>
            <person name="de Groot N.N."/>
        </authorList>
    </citation>
    <scope>NUCLEOTIDE SEQUENCE [LARGE SCALE GENOMIC DNA]</scope>
    <source>
        <strain evidence="8 9">AA1</strain>
    </source>
</reference>